<keyword evidence="17" id="KW-1185">Reference proteome</keyword>
<keyword evidence="4 13" id="KW-0138">CF(0)</keyword>
<dbReference type="RefSeq" id="WP_174705179.1">
    <property type="nucleotide sequence ID" value="NZ_BFAV01000179.1"/>
</dbReference>
<dbReference type="Proteomes" id="UP000239549">
    <property type="component" value="Unassembled WGS sequence"/>
</dbReference>
<sequence>MEAVISALGLNATLVAQIFNFIVLLIFLRVVVYKPIVNVLEQRQKAIADNVTAAENERKEAEALRQSYLAEMQKSKEEAQAIIQQATKAGEAQAQQILEAAKAESARIKDSALAEIEREKEKAVAELREQVVTLSILVANKVVSKKITDDVQHDMVREFIKEAGDLPC</sequence>
<dbReference type="Pfam" id="PF00430">
    <property type="entry name" value="ATP-synt_B"/>
    <property type="match status" value="1"/>
</dbReference>
<dbReference type="NCBIfam" id="TIGR01144">
    <property type="entry name" value="ATP_synt_b"/>
    <property type="match status" value="1"/>
</dbReference>
<keyword evidence="3 13" id="KW-1003">Cell membrane</keyword>
<evidence type="ECO:0000256" key="13">
    <source>
        <dbReference type="HAMAP-Rule" id="MF_01398"/>
    </source>
</evidence>
<evidence type="ECO:0000256" key="2">
    <source>
        <dbReference type="ARBA" id="ARBA00022448"/>
    </source>
</evidence>
<comment type="subcellular location">
    <subcellularLocation>
        <location evidence="13">Cell membrane</location>
        <topology evidence="13">Single-pass membrane protein</topology>
    </subcellularLocation>
    <subcellularLocation>
        <location evidence="12">Endomembrane system</location>
        <topology evidence="12">Single-pass membrane protein</topology>
    </subcellularLocation>
</comment>
<keyword evidence="15" id="KW-0175">Coiled coil</keyword>
<dbReference type="InterPro" id="IPR002146">
    <property type="entry name" value="ATP_synth_b/b'su_bac/chlpt"/>
</dbReference>
<evidence type="ECO:0000256" key="14">
    <source>
        <dbReference type="RuleBase" id="RU003848"/>
    </source>
</evidence>
<comment type="similarity">
    <text evidence="1 13 14">Belongs to the ATPase B chain family.</text>
</comment>
<comment type="function">
    <text evidence="11 13">F(1)F(0) ATP synthase produces ATP from ADP in the presence of a proton or sodium gradient. F-type ATPases consist of two structural domains, F(1) containing the extramembraneous catalytic core and F(0) containing the membrane proton channel, linked together by a central stalk and a peripheral stalk. During catalysis, ATP synthesis in the catalytic domain of F(1) is coupled via a rotary mechanism of the central stalk subunits to proton translocation.</text>
</comment>
<evidence type="ECO:0000256" key="12">
    <source>
        <dbReference type="ARBA" id="ARBA00037847"/>
    </source>
</evidence>
<dbReference type="InterPro" id="IPR028987">
    <property type="entry name" value="ATP_synth_B-like_membr_sf"/>
</dbReference>
<evidence type="ECO:0000256" key="3">
    <source>
        <dbReference type="ARBA" id="ARBA00022475"/>
    </source>
</evidence>
<evidence type="ECO:0000256" key="6">
    <source>
        <dbReference type="ARBA" id="ARBA00022781"/>
    </source>
</evidence>
<dbReference type="SUPFAM" id="SSF81573">
    <property type="entry name" value="F1F0 ATP synthase subunit B, membrane domain"/>
    <property type="match status" value="1"/>
</dbReference>
<dbReference type="PANTHER" id="PTHR33445">
    <property type="entry name" value="ATP SYNTHASE SUBUNIT B', CHLOROPLASTIC"/>
    <property type="match status" value="1"/>
</dbReference>
<dbReference type="PANTHER" id="PTHR33445:SF1">
    <property type="entry name" value="ATP SYNTHASE SUBUNIT B"/>
    <property type="match status" value="1"/>
</dbReference>
<accession>A0A2L2XGZ4</accession>
<dbReference type="Gene3D" id="6.10.250.1580">
    <property type="match status" value="1"/>
</dbReference>
<keyword evidence="6 13" id="KW-0375">Hydrogen ion transport</keyword>
<name>A0A2L2XGZ4_9FIRM</name>
<evidence type="ECO:0000256" key="4">
    <source>
        <dbReference type="ARBA" id="ARBA00022547"/>
    </source>
</evidence>
<feature type="coiled-coil region" evidence="15">
    <location>
        <begin position="37"/>
        <end position="133"/>
    </location>
</feature>
<keyword evidence="5 13" id="KW-0812">Transmembrane</keyword>
<comment type="function">
    <text evidence="13">Component of the F(0) channel, it forms part of the peripheral stalk, linking F(1) to F(0).</text>
</comment>
<evidence type="ECO:0000256" key="11">
    <source>
        <dbReference type="ARBA" id="ARBA00025198"/>
    </source>
</evidence>
<dbReference type="AlphaFoldDB" id="A0A2L2XGZ4"/>
<dbReference type="InterPro" id="IPR005864">
    <property type="entry name" value="ATP_synth_F0_bsu_bac"/>
</dbReference>
<evidence type="ECO:0000313" key="16">
    <source>
        <dbReference type="EMBL" id="GBF35639.1"/>
    </source>
</evidence>
<dbReference type="GO" id="GO:0045259">
    <property type="term" value="C:proton-transporting ATP synthase complex"/>
    <property type="evidence" value="ECO:0007669"/>
    <property type="project" value="UniProtKB-KW"/>
</dbReference>
<dbReference type="GO" id="GO:0046933">
    <property type="term" value="F:proton-transporting ATP synthase activity, rotational mechanism"/>
    <property type="evidence" value="ECO:0007669"/>
    <property type="project" value="UniProtKB-UniRule"/>
</dbReference>
<dbReference type="HAMAP" id="MF_01398">
    <property type="entry name" value="ATP_synth_b_bprime"/>
    <property type="match status" value="1"/>
</dbReference>
<evidence type="ECO:0000256" key="15">
    <source>
        <dbReference type="SAM" id="Coils"/>
    </source>
</evidence>
<evidence type="ECO:0000313" key="17">
    <source>
        <dbReference type="Proteomes" id="UP000239549"/>
    </source>
</evidence>
<dbReference type="GO" id="GO:0005886">
    <property type="term" value="C:plasma membrane"/>
    <property type="evidence" value="ECO:0007669"/>
    <property type="project" value="UniProtKB-SubCell"/>
</dbReference>
<protein>
    <recommendedName>
        <fullName evidence="13">ATP synthase subunit b</fullName>
    </recommendedName>
    <alternativeName>
        <fullName evidence="13">ATP synthase F(0) sector subunit b</fullName>
    </alternativeName>
    <alternativeName>
        <fullName evidence="13">ATPase subunit I</fullName>
    </alternativeName>
    <alternativeName>
        <fullName evidence="13">F-type ATPase subunit b</fullName>
        <shortName evidence="13">F-ATPase subunit b</shortName>
    </alternativeName>
</protein>
<keyword evidence="8 13" id="KW-0406">Ion transport</keyword>
<feature type="transmembrane region" description="Helical" evidence="13">
    <location>
        <begin position="12"/>
        <end position="33"/>
    </location>
</feature>
<comment type="subunit">
    <text evidence="13">F-type ATPases have 2 components, F(1) - the catalytic core - and F(0) - the membrane proton channel. F(1) has five subunits: alpha(3), beta(3), gamma(1), delta(1), epsilon(1). F(0) has three main subunits: a(1), b(2) and c(10-14). The alpha and beta chains form an alternating ring which encloses part of the gamma chain. F(1) is attached to F(0) by a central stalk formed by the gamma and epsilon chains, while a peripheral stalk is formed by the delta and b chains.</text>
</comment>
<dbReference type="CDD" id="cd06503">
    <property type="entry name" value="ATP-synt_Fo_b"/>
    <property type="match status" value="1"/>
</dbReference>
<keyword evidence="2 13" id="KW-0813">Transport</keyword>
<evidence type="ECO:0000256" key="9">
    <source>
        <dbReference type="ARBA" id="ARBA00023136"/>
    </source>
</evidence>
<comment type="caution">
    <text evidence="16">The sequence shown here is derived from an EMBL/GenBank/DDBJ whole genome shotgun (WGS) entry which is preliminary data.</text>
</comment>
<dbReference type="GO" id="GO:0012505">
    <property type="term" value="C:endomembrane system"/>
    <property type="evidence" value="ECO:0007669"/>
    <property type="project" value="UniProtKB-SubCell"/>
</dbReference>
<evidence type="ECO:0000256" key="8">
    <source>
        <dbReference type="ARBA" id="ARBA00023065"/>
    </source>
</evidence>
<evidence type="ECO:0000256" key="5">
    <source>
        <dbReference type="ARBA" id="ARBA00022692"/>
    </source>
</evidence>
<keyword evidence="9 13" id="KW-0472">Membrane</keyword>
<gene>
    <name evidence="13" type="primary">atpF</name>
    <name evidence="16" type="ORF">DCCM_4768</name>
</gene>
<keyword evidence="10 13" id="KW-0066">ATP synthesis</keyword>
<organism evidence="16 17">
    <name type="scientific">Desulfocucumis palustris</name>
    <dbReference type="NCBI Taxonomy" id="1898651"/>
    <lineage>
        <taxon>Bacteria</taxon>
        <taxon>Bacillati</taxon>
        <taxon>Bacillota</taxon>
        <taxon>Clostridia</taxon>
        <taxon>Eubacteriales</taxon>
        <taxon>Desulfocucumaceae</taxon>
        <taxon>Desulfocucumis</taxon>
    </lineage>
</organism>
<proteinExistence type="inferred from homology"/>
<keyword evidence="7 13" id="KW-1133">Transmembrane helix</keyword>
<dbReference type="EMBL" id="BFAV01000179">
    <property type="protein sequence ID" value="GBF35639.1"/>
    <property type="molecule type" value="Genomic_DNA"/>
</dbReference>
<dbReference type="GO" id="GO:0046961">
    <property type="term" value="F:proton-transporting ATPase activity, rotational mechanism"/>
    <property type="evidence" value="ECO:0007669"/>
    <property type="project" value="TreeGrafter"/>
</dbReference>
<evidence type="ECO:0000256" key="10">
    <source>
        <dbReference type="ARBA" id="ARBA00023310"/>
    </source>
</evidence>
<reference evidence="17" key="1">
    <citation type="submission" date="2018-02" db="EMBL/GenBank/DDBJ databases">
        <title>Genome sequence of Desulfocucumis palustris strain NAW-5.</title>
        <authorList>
            <person name="Watanabe M."/>
            <person name="Kojima H."/>
            <person name="Fukui M."/>
        </authorList>
    </citation>
    <scope>NUCLEOTIDE SEQUENCE [LARGE SCALE GENOMIC DNA]</scope>
    <source>
        <strain evidence="17">NAW-5</strain>
    </source>
</reference>
<dbReference type="InterPro" id="IPR050059">
    <property type="entry name" value="ATP_synthase_B_chain"/>
</dbReference>
<evidence type="ECO:0000256" key="1">
    <source>
        <dbReference type="ARBA" id="ARBA00005513"/>
    </source>
</evidence>
<evidence type="ECO:0000256" key="7">
    <source>
        <dbReference type="ARBA" id="ARBA00022989"/>
    </source>
</evidence>